<organism evidence="1 2">
    <name type="scientific">Flavobacterium rivuli WB 3.3-2 = DSM 21788</name>
    <dbReference type="NCBI Taxonomy" id="1121895"/>
    <lineage>
        <taxon>Bacteria</taxon>
        <taxon>Pseudomonadati</taxon>
        <taxon>Bacteroidota</taxon>
        <taxon>Flavobacteriia</taxon>
        <taxon>Flavobacteriales</taxon>
        <taxon>Flavobacteriaceae</taxon>
        <taxon>Flavobacterium</taxon>
    </lineage>
</organism>
<dbReference type="eggNOG" id="ENOG50330BR">
    <property type="taxonomic scope" value="Bacteria"/>
</dbReference>
<dbReference type="AlphaFoldDB" id="A0A0A2LXP2"/>
<evidence type="ECO:0000313" key="2">
    <source>
        <dbReference type="Proteomes" id="UP000030152"/>
    </source>
</evidence>
<dbReference type="Proteomes" id="UP000030152">
    <property type="component" value="Unassembled WGS sequence"/>
</dbReference>
<accession>A0A0A2LXP2</accession>
<proteinExistence type="predicted"/>
<evidence type="ECO:0000313" key="1">
    <source>
        <dbReference type="EMBL" id="KGO85142.1"/>
    </source>
</evidence>
<name>A0A0A2LXP2_9FLAO</name>
<reference evidence="1 2" key="1">
    <citation type="submission" date="2013-09" db="EMBL/GenBank/DDBJ databases">
        <authorList>
            <person name="Zeng Z."/>
            <person name="Chen C."/>
        </authorList>
    </citation>
    <scope>NUCLEOTIDE SEQUENCE [LARGE SCALE GENOMIC DNA]</scope>
    <source>
        <strain evidence="1 2">WB 3.3-2</strain>
    </source>
</reference>
<dbReference type="RefSeq" id="WP_020215048.1">
    <property type="nucleotide sequence ID" value="NZ_JRLX01000027.1"/>
</dbReference>
<dbReference type="OrthoDB" id="5701146at2"/>
<gene>
    <name evidence="1" type="ORF">Q765_18000</name>
</gene>
<comment type="caution">
    <text evidence="1">The sequence shown here is derived from an EMBL/GenBank/DDBJ whole genome shotgun (WGS) entry which is preliminary data.</text>
</comment>
<dbReference type="EMBL" id="JRLX01000027">
    <property type="protein sequence ID" value="KGO85142.1"/>
    <property type="molecule type" value="Genomic_DNA"/>
</dbReference>
<protein>
    <submittedName>
        <fullName evidence="1">Uncharacterized protein</fullName>
    </submittedName>
</protein>
<keyword evidence="2" id="KW-1185">Reference proteome</keyword>
<sequence>MKINLKKGIGQLVFGMKEKDVKAVYGEPSRQFKDDDNNTIYLYNNEKIRLTFYADEDFKLGYLIAAHPDLELFSLKVLGQNWESLKKTLEEKGVSGFERETYDSEDNLFNEANWIIFRVEFGEVIRVELGATINNKDEFDWKF</sequence>